<dbReference type="PANTHER" id="PTHR46512">
    <property type="entry name" value="PEPTIDYLPROLYL ISOMERASE"/>
    <property type="match status" value="1"/>
</dbReference>
<evidence type="ECO:0000256" key="3">
    <source>
        <dbReference type="ARBA" id="ARBA00022737"/>
    </source>
</evidence>
<dbReference type="Pfam" id="PF00254">
    <property type="entry name" value="FKBP_C"/>
    <property type="match status" value="3"/>
</dbReference>
<sequence length="628" mass="67709">MAEDEVMASSPVDLPMDGADSDLAPLPTDDALAAPYNIDDMDDDLDYVDKPGKEVPLTDDGGLIKKIITPGEGWESPEKGDEVTVHYVGTLEDGTKFDSSRDRDDPFVFALGQGRVIKGWDIGVAKMKKGEKSVLICKPEYAYGAQGSPPKIPPNATLHFEVELLSWRSTKDISGDGGVIKTIVQEGSGWGTCQDLFEARVAYTARVAGSETPFSASDGTLVTVKDGLLVPAVSVALRTMKKGEQASLKVKPAYGFGDTGSEEYGVPPNAELEIDISLLNWHQVENVTPDGGVVMKTLVSNDDEYRKPNDGAKVTLRIEGKVLPDGPEFLKHGEGNPLVFTVGDEQVCEGLEAAVMKMKQGEKAVITITDPDQGYGSETEFAGPLAVVPPGSSLLFDVEVVEFQNSKESWEMNDSEKVDAARQRKDKANAYYKAGKLSKAQTMWERAVGFVQYDKSFSDDAKQASKEIKRSCWLNLAALDIKQSHWKDALKHCNSVLEIDSQNVKALYRRAQAQMGLQALLEAEQDLKNALYAEPNNADVLALMRKLKMALREQTKREASLYSKMFKFPAKESPAASAIPAVVGNNPVVVAGPGEGDAAAEAIAETTPPAAVVTVVPAEAELATACST</sequence>
<evidence type="ECO:0000256" key="6">
    <source>
        <dbReference type="ARBA" id="ARBA00023235"/>
    </source>
</evidence>
<dbReference type="InterPro" id="IPR001179">
    <property type="entry name" value="PPIase_FKBP_dom"/>
</dbReference>
<feature type="domain" description="PPIase FKBP-type" evidence="9">
    <location>
        <begin position="196"/>
        <end position="282"/>
    </location>
</feature>
<evidence type="ECO:0000259" key="9">
    <source>
        <dbReference type="PROSITE" id="PS50059"/>
    </source>
</evidence>
<dbReference type="SUPFAM" id="SSF54534">
    <property type="entry name" value="FKBP-like"/>
    <property type="match status" value="3"/>
</dbReference>
<comment type="catalytic activity">
    <reaction evidence="1 7">
        <text>[protein]-peptidylproline (omega=180) = [protein]-peptidylproline (omega=0)</text>
        <dbReference type="Rhea" id="RHEA:16237"/>
        <dbReference type="Rhea" id="RHEA-COMP:10747"/>
        <dbReference type="Rhea" id="RHEA-COMP:10748"/>
        <dbReference type="ChEBI" id="CHEBI:83833"/>
        <dbReference type="ChEBI" id="CHEBI:83834"/>
        <dbReference type="EC" id="5.2.1.8"/>
    </reaction>
</comment>
<dbReference type="PANTHER" id="PTHR46512:SF9">
    <property type="entry name" value="PEPTIDYLPROLYL ISOMERASE"/>
    <property type="match status" value="1"/>
</dbReference>
<dbReference type="InterPro" id="IPR019734">
    <property type="entry name" value="TPR_rpt"/>
</dbReference>
<feature type="domain" description="PPIase FKBP-type" evidence="9">
    <location>
        <begin position="80"/>
        <end position="168"/>
    </location>
</feature>
<gene>
    <name evidence="10" type="ORF">VaNZ11_015595</name>
</gene>
<dbReference type="InterPro" id="IPR011990">
    <property type="entry name" value="TPR-like_helical_dom_sf"/>
</dbReference>
<dbReference type="EMBL" id="BSDZ01000094">
    <property type="protein sequence ID" value="GLI70658.1"/>
    <property type="molecule type" value="Genomic_DNA"/>
</dbReference>
<evidence type="ECO:0000256" key="4">
    <source>
        <dbReference type="ARBA" id="ARBA00022803"/>
    </source>
</evidence>
<evidence type="ECO:0000313" key="10">
    <source>
        <dbReference type="EMBL" id="GLI70658.1"/>
    </source>
</evidence>
<dbReference type="EC" id="5.2.1.8" evidence="2 7"/>
<evidence type="ECO:0000256" key="8">
    <source>
        <dbReference type="SAM" id="MobiDB-lite"/>
    </source>
</evidence>
<dbReference type="SUPFAM" id="SSF48452">
    <property type="entry name" value="TPR-like"/>
    <property type="match status" value="1"/>
</dbReference>
<evidence type="ECO:0000256" key="2">
    <source>
        <dbReference type="ARBA" id="ARBA00013194"/>
    </source>
</evidence>
<reference evidence="10 11" key="1">
    <citation type="journal article" date="2023" name="IScience">
        <title>Expanded male sex-determining region conserved during the evolution of homothallism in the green alga Volvox.</title>
        <authorList>
            <person name="Yamamoto K."/>
            <person name="Matsuzaki R."/>
            <person name="Mahakham W."/>
            <person name="Heman W."/>
            <person name="Sekimoto H."/>
            <person name="Kawachi M."/>
            <person name="Minakuchi Y."/>
            <person name="Toyoda A."/>
            <person name="Nozaki H."/>
        </authorList>
    </citation>
    <scope>NUCLEOTIDE SEQUENCE [LARGE SCALE GENOMIC DNA]</scope>
    <source>
        <strain evidence="10 11">NIES-4468</strain>
    </source>
</reference>
<feature type="region of interest" description="Disordered" evidence="8">
    <location>
        <begin position="1"/>
        <end position="30"/>
    </location>
</feature>
<comment type="caution">
    <text evidence="10">The sequence shown here is derived from an EMBL/GenBank/DDBJ whole genome shotgun (WGS) entry which is preliminary data.</text>
</comment>
<name>A0ABQ5SME9_9CHLO</name>
<accession>A0ABQ5SME9</accession>
<keyword evidence="4" id="KW-0802">TPR repeat</keyword>
<dbReference type="Gene3D" id="1.25.40.10">
    <property type="entry name" value="Tetratricopeptide repeat domain"/>
    <property type="match status" value="1"/>
</dbReference>
<evidence type="ECO:0000256" key="7">
    <source>
        <dbReference type="PROSITE-ProRule" id="PRU00277"/>
    </source>
</evidence>
<feature type="compositionally biased region" description="Low complexity" evidence="8">
    <location>
        <begin position="21"/>
        <end position="30"/>
    </location>
</feature>
<dbReference type="InterPro" id="IPR046357">
    <property type="entry name" value="PPIase_dom_sf"/>
</dbReference>
<dbReference type="PROSITE" id="PS50059">
    <property type="entry name" value="FKBP_PPIASE"/>
    <property type="match status" value="3"/>
</dbReference>
<keyword evidence="5 7" id="KW-0697">Rotamase</keyword>
<keyword evidence="6 7" id="KW-0413">Isomerase</keyword>
<organism evidence="10 11">
    <name type="scientific">Volvox africanus</name>
    <dbReference type="NCBI Taxonomy" id="51714"/>
    <lineage>
        <taxon>Eukaryota</taxon>
        <taxon>Viridiplantae</taxon>
        <taxon>Chlorophyta</taxon>
        <taxon>core chlorophytes</taxon>
        <taxon>Chlorophyceae</taxon>
        <taxon>CS clade</taxon>
        <taxon>Chlamydomonadales</taxon>
        <taxon>Volvocaceae</taxon>
        <taxon>Volvox</taxon>
    </lineage>
</organism>
<dbReference type="InterPro" id="IPR050754">
    <property type="entry name" value="FKBP4/5/8-like"/>
</dbReference>
<dbReference type="Proteomes" id="UP001165090">
    <property type="component" value="Unassembled WGS sequence"/>
</dbReference>
<evidence type="ECO:0000313" key="11">
    <source>
        <dbReference type="Proteomes" id="UP001165090"/>
    </source>
</evidence>
<dbReference type="Gene3D" id="3.10.50.40">
    <property type="match status" value="3"/>
</dbReference>
<proteinExistence type="predicted"/>
<evidence type="ECO:0000256" key="5">
    <source>
        <dbReference type="ARBA" id="ARBA00023110"/>
    </source>
</evidence>
<feature type="domain" description="PPIase FKBP-type" evidence="9">
    <location>
        <begin position="311"/>
        <end position="404"/>
    </location>
</feature>
<keyword evidence="3" id="KW-0677">Repeat</keyword>
<evidence type="ECO:0000256" key="1">
    <source>
        <dbReference type="ARBA" id="ARBA00000971"/>
    </source>
</evidence>
<keyword evidence="11" id="KW-1185">Reference proteome</keyword>
<protein>
    <recommendedName>
        <fullName evidence="2 7">peptidylprolyl isomerase</fullName>
        <ecNumber evidence="2 7">5.2.1.8</ecNumber>
    </recommendedName>
</protein>
<dbReference type="SMART" id="SM00028">
    <property type="entry name" value="TPR"/>
    <property type="match status" value="3"/>
</dbReference>